<dbReference type="AlphaFoldDB" id="A0AAE6W267"/>
<evidence type="ECO:0000313" key="1">
    <source>
        <dbReference type="EMBL" id="QHV63510.1"/>
    </source>
</evidence>
<evidence type="ECO:0000313" key="2">
    <source>
        <dbReference type="Proteomes" id="UP000642553"/>
    </source>
</evidence>
<dbReference type="EMBL" id="CP029701">
    <property type="protein sequence ID" value="QHV63510.1"/>
    <property type="molecule type" value="Genomic_DNA"/>
</dbReference>
<organism evidence="1 2">
    <name type="scientific">Akkermansia massiliensis</name>
    <dbReference type="NCBI Taxonomy" id="2927224"/>
    <lineage>
        <taxon>Bacteria</taxon>
        <taxon>Pseudomonadati</taxon>
        <taxon>Verrucomicrobiota</taxon>
        <taxon>Verrucomicrobiia</taxon>
        <taxon>Verrucomicrobiales</taxon>
        <taxon>Akkermansiaceae</taxon>
        <taxon>Akkermansia</taxon>
    </lineage>
</organism>
<sequence length="94" mass="10646">MNSLPLDDATMDRLAEMEVFTGLPASDVVRIMVEEGLPYRCWKNGGNWRKGMPKAKKEPAPPHVRRLAELLAAYKRKVADLLPPGEMFIPEVRE</sequence>
<reference evidence="1" key="1">
    <citation type="submission" date="2018-05" db="EMBL/GenBank/DDBJ databases">
        <title>Complete genome sequnece of Akkermansia muciniphila EB-AMDK-40.</title>
        <authorList>
            <person name="Nam Y.-D."/>
            <person name="Chung W.-H."/>
            <person name="Park Y.S."/>
            <person name="Kang J."/>
        </authorList>
    </citation>
    <scope>NUCLEOTIDE SEQUENCE</scope>
    <source>
        <strain evidence="1">EB-AMDK-40</strain>
    </source>
</reference>
<name>A0AAE6W267_9BACT</name>
<proteinExistence type="predicted"/>
<accession>A0AAE6W267</accession>
<dbReference type="Proteomes" id="UP000642553">
    <property type="component" value="Chromosome"/>
</dbReference>
<protein>
    <submittedName>
        <fullName evidence="1">Uncharacterized protein</fullName>
    </submittedName>
</protein>
<gene>
    <name evidence="1" type="ORF">DMI76_09115</name>
</gene>